<accession>A0A8H4QJI9</accession>
<evidence type="ECO:0000313" key="5">
    <source>
        <dbReference type="Proteomes" id="UP000521872"/>
    </source>
</evidence>
<comment type="caution">
    <text evidence="4">The sequence shown here is derived from an EMBL/GenBank/DDBJ whole genome shotgun (WGS) entry which is preliminary data.</text>
</comment>
<feature type="transmembrane region" description="Helical" evidence="2">
    <location>
        <begin position="302"/>
        <end position="320"/>
    </location>
</feature>
<evidence type="ECO:0000313" key="4">
    <source>
        <dbReference type="EMBL" id="KAF4612317.1"/>
    </source>
</evidence>
<name>A0A8H4QJI9_9AGAR</name>
<feature type="compositionally biased region" description="Basic and acidic residues" evidence="1">
    <location>
        <begin position="251"/>
        <end position="260"/>
    </location>
</feature>
<keyword evidence="2" id="KW-1133">Transmembrane helix</keyword>
<keyword evidence="2" id="KW-0812">Transmembrane</keyword>
<evidence type="ECO:0000256" key="3">
    <source>
        <dbReference type="SAM" id="SignalP"/>
    </source>
</evidence>
<feature type="transmembrane region" description="Helical" evidence="2">
    <location>
        <begin position="373"/>
        <end position="398"/>
    </location>
</feature>
<feature type="region of interest" description="Disordered" evidence="1">
    <location>
        <begin position="249"/>
        <end position="272"/>
    </location>
</feature>
<evidence type="ECO:0000256" key="1">
    <source>
        <dbReference type="SAM" id="MobiDB-lite"/>
    </source>
</evidence>
<dbReference type="EMBL" id="JAACJL010000057">
    <property type="protein sequence ID" value="KAF4612317.1"/>
    <property type="molecule type" value="Genomic_DNA"/>
</dbReference>
<sequence length="471" mass="53058">MSSAFLLCIALQHILPVAGAPTHVPPPNYGSSKLPNILDESPPPVFGNDRSIFDLIWSCLTTVVACSWVSVHPNMPGSNESFARTHIRHLAYLFWAVIAPEAVIFWAAKQWFGARQLANDFKDYGWTMTHGHFLQMGGFVLYENGEETKVVNPEHLRKLLDEGRVEIPKVRKKDIEDRSKASDFGKALVVIQTSWFVVQCITRHVNHLPITKLELVTVALALLNGAMYVSWWHKPFDAQTRIAIHVLPQPESKKSEKQETEADGQGLTRNQTRESVRSTGIRTCDCTLSHFVYNLLWHWPRVTLMSIYHSLAAMSARYAGRIYIDRVSSFYALSIGKNANFIISSSVSIMGMIFAAVHCAAWNFEFPTHQELVFWRACSVIIFAVPCLNLLSSFFIFFAEDIKPKEAGRVHYVQVAFFTVPAMISTVLLMLSLPVYIIARLGLLVEACVSLRQLAPGTLDVVDWINFIPHV</sequence>
<keyword evidence="3" id="KW-0732">Signal</keyword>
<feature type="chain" id="PRO_5034334033" evidence="3">
    <location>
        <begin position="20"/>
        <end position="471"/>
    </location>
</feature>
<dbReference type="PANTHER" id="PTHR35043">
    <property type="entry name" value="TRANSCRIPTION FACTOR DOMAIN-CONTAINING PROTEIN"/>
    <property type="match status" value="1"/>
</dbReference>
<dbReference type="Proteomes" id="UP000521872">
    <property type="component" value="Unassembled WGS sequence"/>
</dbReference>
<keyword evidence="2" id="KW-0472">Membrane</keyword>
<feature type="transmembrane region" description="Helical" evidence="2">
    <location>
        <begin position="410"/>
        <end position="437"/>
    </location>
</feature>
<keyword evidence="5" id="KW-1185">Reference proteome</keyword>
<dbReference type="AlphaFoldDB" id="A0A8H4QJI9"/>
<organism evidence="4 5">
    <name type="scientific">Agrocybe pediades</name>
    <dbReference type="NCBI Taxonomy" id="84607"/>
    <lineage>
        <taxon>Eukaryota</taxon>
        <taxon>Fungi</taxon>
        <taxon>Dikarya</taxon>
        <taxon>Basidiomycota</taxon>
        <taxon>Agaricomycotina</taxon>
        <taxon>Agaricomycetes</taxon>
        <taxon>Agaricomycetidae</taxon>
        <taxon>Agaricales</taxon>
        <taxon>Agaricineae</taxon>
        <taxon>Strophariaceae</taxon>
        <taxon>Agrocybe</taxon>
    </lineage>
</organism>
<reference evidence="4 5" key="1">
    <citation type="submission" date="2019-12" db="EMBL/GenBank/DDBJ databases">
        <authorList>
            <person name="Floudas D."/>
            <person name="Bentzer J."/>
            <person name="Ahren D."/>
            <person name="Johansson T."/>
            <person name="Persson P."/>
            <person name="Tunlid A."/>
        </authorList>
    </citation>
    <scope>NUCLEOTIDE SEQUENCE [LARGE SCALE GENOMIC DNA]</scope>
    <source>
        <strain evidence="4 5">CBS 102.39</strain>
    </source>
</reference>
<feature type="signal peptide" evidence="3">
    <location>
        <begin position="1"/>
        <end position="19"/>
    </location>
</feature>
<proteinExistence type="predicted"/>
<evidence type="ECO:0000256" key="2">
    <source>
        <dbReference type="SAM" id="Phobius"/>
    </source>
</evidence>
<protein>
    <submittedName>
        <fullName evidence="4">Uncharacterized protein</fullName>
    </submittedName>
</protein>
<gene>
    <name evidence="4" type="ORF">D9613_003705</name>
</gene>
<dbReference type="PANTHER" id="PTHR35043:SF7">
    <property type="entry name" value="TRANSCRIPTION FACTOR DOMAIN-CONTAINING PROTEIN"/>
    <property type="match status" value="1"/>
</dbReference>
<feature type="transmembrane region" description="Helical" evidence="2">
    <location>
        <begin position="341"/>
        <end position="361"/>
    </location>
</feature>